<comment type="caution">
    <text evidence="1">The sequence shown here is derived from an EMBL/GenBank/DDBJ whole genome shotgun (WGS) entry which is preliminary data.</text>
</comment>
<gene>
    <name evidence="1" type="ORF">B0H16DRAFT_1621554</name>
</gene>
<accession>A0AAD7H617</accession>
<organism evidence="1 2">
    <name type="scientific">Mycena metata</name>
    <dbReference type="NCBI Taxonomy" id="1033252"/>
    <lineage>
        <taxon>Eukaryota</taxon>
        <taxon>Fungi</taxon>
        <taxon>Dikarya</taxon>
        <taxon>Basidiomycota</taxon>
        <taxon>Agaricomycotina</taxon>
        <taxon>Agaricomycetes</taxon>
        <taxon>Agaricomycetidae</taxon>
        <taxon>Agaricales</taxon>
        <taxon>Marasmiineae</taxon>
        <taxon>Mycenaceae</taxon>
        <taxon>Mycena</taxon>
    </lineage>
</organism>
<dbReference type="Proteomes" id="UP001215598">
    <property type="component" value="Unassembled WGS sequence"/>
</dbReference>
<sequence>MASSRKDLFHAVAIHKIPPNLSKEECEGRVQGLMDDFVKLPVVQKRLVKLEMNFPPPEPVVVIVGQSESKEHLRELLADAEVLEWFEGAREFHFQDNASAFAVEVVPKAEPPVSPTGFQYMGIYNVPRQVSPADYDEKFRDHMENVTRLPLFQQTPVKYELWLQNRDIDDQIRTLGHPLS</sequence>
<name>A0AAD7H617_9AGAR</name>
<protein>
    <submittedName>
        <fullName evidence="1">Uncharacterized protein</fullName>
    </submittedName>
</protein>
<proteinExistence type="predicted"/>
<dbReference type="EMBL" id="JARKIB010000346">
    <property type="protein sequence ID" value="KAJ7713284.1"/>
    <property type="molecule type" value="Genomic_DNA"/>
</dbReference>
<reference evidence="1" key="1">
    <citation type="submission" date="2023-03" db="EMBL/GenBank/DDBJ databases">
        <title>Massive genome expansion in bonnet fungi (Mycena s.s.) driven by repeated elements and novel gene families across ecological guilds.</title>
        <authorList>
            <consortium name="Lawrence Berkeley National Laboratory"/>
            <person name="Harder C.B."/>
            <person name="Miyauchi S."/>
            <person name="Viragh M."/>
            <person name="Kuo A."/>
            <person name="Thoen E."/>
            <person name="Andreopoulos B."/>
            <person name="Lu D."/>
            <person name="Skrede I."/>
            <person name="Drula E."/>
            <person name="Henrissat B."/>
            <person name="Morin E."/>
            <person name="Kohler A."/>
            <person name="Barry K."/>
            <person name="LaButti K."/>
            <person name="Morin E."/>
            <person name="Salamov A."/>
            <person name="Lipzen A."/>
            <person name="Mereny Z."/>
            <person name="Hegedus B."/>
            <person name="Baldrian P."/>
            <person name="Stursova M."/>
            <person name="Weitz H."/>
            <person name="Taylor A."/>
            <person name="Grigoriev I.V."/>
            <person name="Nagy L.G."/>
            <person name="Martin F."/>
            <person name="Kauserud H."/>
        </authorList>
    </citation>
    <scope>NUCLEOTIDE SEQUENCE</scope>
    <source>
        <strain evidence="1">CBHHK182m</strain>
    </source>
</reference>
<keyword evidence="2" id="KW-1185">Reference proteome</keyword>
<evidence type="ECO:0000313" key="1">
    <source>
        <dbReference type="EMBL" id="KAJ7713284.1"/>
    </source>
</evidence>
<evidence type="ECO:0000313" key="2">
    <source>
        <dbReference type="Proteomes" id="UP001215598"/>
    </source>
</evidence>
<dbReference type="AlphaFoldDB" id="A0AAD7H617"/>